<dbReference type="EMBL" id="ML975159">
    <property type="protein sequence ID" value="KAF1811960.1"/>
    <property type="molecule type" value="Genomic_DNA"/>
</dbReference>
<sequence>MDPASDLFLACTTFDAVQATLNLKFTPHPIPKAAKSMPRPTTSVLLEGNSSTVTKRLFVFTDGSGSAKPYMNRSKVPSNAVIHDLGYPYMKQPENLNASLQELTALYVSEIRRRQPTGPYNFRG</sequence>
<dbReference type="Proteomes" id="UP000504638">
    <property type="component" value="Unplaced"/>
</dbReference>
<reference evidence="3" key="3">
    <citation type="submission" date="2025-04" db="UniProtKB">
        <authorList>
            <consortium name="RefSeq"/>
        </authorList>
    </citation>
    <scope>IDENTIFICATION</scope>
    <source>
        <strain evidence="3">CBS 781.70</strain>
    </source>
</reference>
<gene>
    <name evidence="1 3" type="ORF">P152DRAFT_449758</name>
</gene>
<dbReference type="RefSeq" id="XP_033533591.1">
    <property type="nucleotide sequence ID" value="XM_033678128.1"/>
</dbReference>
<dbReference type="GeneID" id="54418698"/>
<organism evidence="1">
    <name type="scientific">Eremomyces bilateralis CBS 781.70</name>
    <dbReference type="NCBI Taxonomy" id="1392243"/>
    <lineage>
        <taxon>Eukaryota</taxon>
        <taxon>Fungi</taxon>
        <taxon>Dikarya</taxon>
        <taxon>Ascomycota</taxon>
        <taxon>Pezizomycotina</taxon>
        <taxon>Dothideomycetes</taxon>
        <taxon>Dothideomycetes incertae sedis</taxon>
        <taxon>Eremomycetales</taxon>
        <taxon>Eremomycetaceae</taxon>
        <taxon>Eremomyces</taxon>
    </lineage>
</organism>
<keyword evidence="2" id="KW-1185">Reference proteome</keyword>
<protein>
    <submittedName>
        <fullName evidence="1 3">Uncharacterized protein</fullName>
    </submittedName>
</protein>
<evidence type="ECO:0000313" key="2">
    <source>
        <dbReference type="Proteomes" id="UP000504638"/>
    </source>
</evidence>
<dbReference type="OrthoDB" id="3633192at2759"/>
<accession>A0A6G1G208</accession>
<evidence type="ECO:0000313" key="1">
    <source>
        <dbReference type="EMBL" id="KAF1811960.1"/>
    </source>
</evidence>
<dbReference type="InterPro" id="IPR029058">
    <property type="entry name" value="AB_hydrolase_fold"/>
</dbReference>
<reference evidence="3" key="2">
    <citation type="submission" date="2020-04" db="EMBL/GenBank/DDBJ databases">
        <authorList>
            <consortium name="NCBI Genome Project"/>
        </authorList>
    </citation>
    <scope>NUCLEOTIDE SEQUENCE</scope>
    <source>
        <strain evidence="3">CBS 781.70</strain>
    </source>
</reference>
<dbReference type="AlphaFoldDB" id="A0A6G1G208"/>
<evidence type="ECO:0000313" key="3">
    <source>
        <dbReference type="RefSeq" id="XP_033533591.1"/>
    </source>
</evidence>
<dbReference type="Gene3D" id="3.40.50.1820">
    <property type="entry name" value="alpha/beta hydrolase"/>
    <property type="match status" value="1"/>
</dbReference>
<name>A0A6G1G208_9PEZI</name>
<dbReference type="SUPFAM" id="SSF53474">
    <property type="entry name" value="alpha/beta-Hydrolases"/>
    <property type="match status" value="1"/>
</dbReference>
<reference evidence="1 3" key="1">
    <citation type="submission" date="2020-01" db="EMBL/GenBank/DDBJ databases">
        <authorList>
            <consortium name="DOE Joint Genome Institute"/>
            <person name="Haridas S."/>
            <person name="Albert R."/>
            <person name="Binder M."/>
            <person name="Bloem J."/>
            <person name="Labutti K."/>
            <person name="Salamov A."/>
            <person name="Andreopoulos B."/>
            <person name="Baker S.E."/>
            <person name="Barry K."/>
            <person name="Bills G."/>
            <person name="Bluhm B.H."/>
            <person name="Cannon C."/>
            <person name="Castanera R."/>
            <person name="Culley D.E."/>
            <person name="Daum C."/>
            <person name="Ezra D."/>
            <person name="Gonzalez J.B."/>
            <person name="Henrissat B."/>
            <person name="Kuo A."/>
            <person name="Liang C."/>
            <person name="Lipzen A."/>
            <person name="Lutzoni F."/>
            <person name="Magnuson J."/>
            <person name="Mondo S."/>
            <person name="Nolan M."/>
            <person name="Ohm R."/>
            <person name="Pangilinan J."/>
            <person name="Park H.-J."/>
            <person name="Ramirez L."/>
            <person name="Alfaro M."/>
            <person name="Sun H."/>
            <person name="Tritt A."/>
            <person name="Yoshinaga Y."/>
            <person name="Zwiers L.-H."/>
            <person name="Turgeon B.G."/>
            <person name="Goodwin S.B."/>
            <person name="Spatafora J.W."/>
            <person name="Crous P.W."/>
            <person name="Grigoriev I.V."/>
        </authorList>
    </citation>
    <scope>NUCLEOTIDE SEQUENCE</scope>
    <source>
        <strain evidence="1 3">CBS 781.70</strain>
    </source>
</reference>
<proteinExistence type="predicted"/>